<dbReference type="AlphaFoldDB" id="A0A1W2DAA9"/>
<evidence type="ECO:0000313" key="3">
    <source>
        <dbReference type="Proteomes" id="UP000192678"/>
    </source>
</evidence>
<evidence type="ECO:0008006" key="4">
    <source>
        <dbReference type="Google" id="ProtNLM"/>
    </source>
</evidence>
<sequence>MIKPLFIIGCILFLISVASILIFTLPAITSNFDLSTSYTANIGTTISGITSPIINVISIYFLYIAFTKQQEANDLQRNRNDVDLAFRILDDVNTELNNFAIKETDMRTNEVTMYHGTIALFRYCKPFYDHPDRYRLFTEQYESDVIISILMSYDIMVEKFKIAALPMDIPKQFFNSKLKVPLSYLVKVQIHEVDDMADQIRTFYNKWSDAPICQENLDPADQIWR</sequence>
<accession>A0A1W2DAA9</accession>
<keyword evidence="1" id="KW-0472">Membrane</keyword>
<organism evidence="2 3">
    <name type="scientific">Pedobacter nyackensis</name>
    <dbReference type="NCBI Taxonomy" id="475255"/>
    <lineage>
        <taxon>Bacteria</taxon>
        <taxon>Pseudomonadati</taxon>
        <taxon>Bacteroidota</taxon>
        <taxon>Sphingobacteriia</taxon>
        <taxon>Sphingobacteriales</taxon>
        <taxon>Sphingobacteriaceae</taxon>
        <taxon>Pedobacter</taxon>
    </lineage>
</organism>
<feature type="transmembrane region" description="Helical" evidence="1">
    <location>
        <begin position="5"/>
        <end position="28"/>
    </location>
</feature>
<keyword evidence="3" id="KW-1185">Reference proteome</keyword>
<gene>
    <name evidence="2" type="ORF">SAMN04488101_10686</name>
</gene>
<dbReference type="Proteomes" id="UP000192678">
    <property type="component" value="Unassembled WGS sequence"/>
</dbReference>
<proteinExistence type="predicted"/>
<dbReference type="RefSeq" id="WP_084289695.1">
    <property type="nucleotide sequence ID" value="NZ_FWYB01000006.1"/>
</dbReference>
<feature type="transmembrane region" description="Helical" evidence="1">
    <location>
        <begin position="40"/>
        <end position="66"/>
    </location>
</feature>
<dbReference type="EMBL" id="FWYB01000006">
    <property type="protein sequence ID" value="SMC94439.1"/>
    <property type="molecule type" value="Genomic_DNA"/>
</dbReference>
<keyword evidence="1" id="KW-0812">Transmembrane</keyword>
<evidence type="ECO:0000256" key="1">
    <source>
        <dbReference type="SAM" id="Phobius"/>
    </source>
</evidence>
<keyword evidence="1" id="KW-1133">Transmembrane helix</keyword>
<name>A0A1W2DAA9_9SPHI</name>
<protein>
    <recommendedName>
        <fullName evidence="4">Phage abortive infection protein</fullName>
    </recommendedName>
</protein>
<reference evidence="2 3" key="1">
    <citation type="submission" date="2017-04" db="EMBL/GenBank/DDBJ databases">
        <authorList>
            <person name="Afonso C.L."/>
            <person name="Miller P.J."/>
            <person name="Scott M.A."/>
            <person name="Spackman E."/>
            <person name="Goraichik I."/>
            <person name="Dimitrov K.M."/>
            <person name="Suarez D.L."/>
            <person name="Swayne D.E."/>
        </authorList>
    </citation>
    <scope>NUCLEOTIDE SEQUENCE [LARGE SCALE GENOMIC DNA]</scope>
    <source>
        <strain evidence="2 3">DSM 19625</strain>
    </source>
</reference>
<evidence type="ECO:0000313" key="2">
    <source>
        <dbReference type="EMBL" id="SMC94439.1"/>
    </source>
</evidence>